<dbReference type="RefSeq" id="WP_057868767.1">
    <property type="nucleotide sequence ID" value="NZ_AZDX01000003.1"/>
</dbReference>
<gene>
    <name evidence="1" type="ORF">FC92_GL001052</name>
</gene>
<keyword evidence="2" id="KW-1185">Reference proteome</keyword>
<protein>
    <submittedName>
        <fullName evidence="1">Uncharacterized protein</fullName>
    </submittedName>
</protein>
<dbReference type="GeneID" id="98309554"/>
<dbReference type="EMBL" id="AZDX01000003">
    <property type="protein sequence ID" value="KRL07983.1"/>
    <property type="molecule type" value="Genomic_DNA"/>
</dbReference>
<evidence type="ECO:0000313" key="1">
    <source>
        <dbReference type="EMBL" id="KRL07983.1"/>
    </source>
</evidence>
<proteinExistence type="predicted"/>
<dbReference type="STRING" id="1423759.FC92_GL001052"/>
<dbReference type="PATRIC" id="fig|1423759.3.peg.1109"/>
<sequence>MSELSLEEKLAFLQRRVELYQKMSNGRYHLYVNDDDAEDSGVFMDQAKSGLTANQWSFIPCTSLLFRVDERYEDIVKGGGSFKKALVGGLLFGTTGAIVGGAGRGTQSSNLTTLNINCYINGQVRLVPEMSIKLVNHPIDTRTLEYQRIKDWLSQFTTIAQSHGAVYGGEERKNI</sequence>
<dbReference type="AlphaFoldDB" id="A0A0R1MJ49"/>
<comment type="caution">
    <text evidence="1">The sequence shown here is derived from an EMBL/GenBank/DDBJ whole genome shotgun (WGS) entry which is preliminary data.</text>
</comment>
<evidence type="ECO:0000313" key="2">
    <source>
        <dbReference type="Proteomes" id="UP000051448"/>
    </source>
</evidence>
<organism evidence="1 2">
    <name type="scientific">Liquorilactobacillus hordei DSM 19519</name>
    <dbReference type="NCBI Taxonomy" id="1423759"/>
    <lineage>
        <taxon>Bacteria</taxon>
        <taxon>Bacillati</taxon>
        <taxon>Bacillota</taxon>
        <taxon>Bacilli</taxon>
        <taxon>Lactobacillales</taxon>
        <taxon>Lactobacillaceae</taxon>
        <taxon>Liquorilactobacillus</taxon>
    </lineage>
</organism>
<reference evidence="1 2" key="1">
    <citation type="journal article" date="2015" name="Genome Announc.">
        <title>Expanding the biotechnology potential of lactobacilli through comparative genomics of 213 strains and associated genera.</title>
        <authorList>
            <person name="Sun Z."/>
            <person name="Harris H.M."/>
            <person name="McCann A."/>
            <person name="Guo C."/>
            <person name="Argimon S."/>
            <person name="Zhang W."/>
            <person name="Yang X."/>
            <person name="Jeffery I.B."/>
            <person name="Cooney J.C."/>
            <person name="Kagawa T.F."/>
            <person name="Liu W."/>
            <person name="Song Y."/>
            <person name="Salvetti E."/>
            <person name="Wrobel A."/>
            <person name="Rasinkangas P."/>
            <person name="Parkhill J."/>
            <person name="Rea M.C."/>
            <person name="O'Sullivan O."/>
            <person name="Ritari J."/>
            <person name="Douillard F.P."/>
            <person name="Paul Ross R."/>
            <person name="Yang R."/>
            <person name="Briner A.E."/>
            <person name="Felis G.E."/>
            <person name="de Vos W.M."/>
            <person name="Barrangou R."/>
            <person name="Klaenhammer T.R."/>
            <person name="Caufield P.W."/>
            <person name="Cui Y."/>
            <person name="Zhang H."/>
            <person name="O'Toole P.W."/>
        </authorList>
    </citation>
    <scope>NUCLEOTIDE SEQUENCE [LARGE SCALE GENOMIC DNA]</scope>
    <source>
        <strain evidence="1 2">DSM 19519</strain>
    </source>
</reference>
<name>A0A0R1MJ49_9LACO</name>
<dbReference type="Proteomes" id="UP000051448">
    <property type="component" value="Unassembled WGS sequence"/>
</dbReference>
<accession>A0A0R1MJ49</accession>